<dbReference type="RefSeq" id="WP_139695411.1">
    <property type="nucleotide sequence ID" value="NZ_CP074074.1"/>
</dbReference>
<feature type="domain" description="Acyltransferase 3" evidence="8">
    <location>
        <begin position="7"/>
        <end position="324"/>
    </location>
</feature>
<accession>A0A5C4SNS9</accession>
<evidence type="ECO:0000256" key="4">
    <source>
        <dbReference type="ARBA" id="ARBA00022692"/>
    </source>
</evidence>
<dbReference type="GO" id="GO:0005886">
    <property type="term" value="C:plasma membrane"/>
    <property type="evidence" value="ECO:0007669"/>
    <property type="project" value="UniProtKB-SubCell"/>
</dbReference>
<evidence type="ECO:0000256" key="3">
    <source>
        <dbReference type="ARBA" id="ARBA00022475"/>
    </source>
</evidence>
<evidence type="ECO:0000256" key="2">
    <source>
        <dbReference type="ARBA" id="ARBA00007400"/>
    </source>
</evidence>
<keyword evidence="4 7" id="KW-0812">Transmembrane</keyword>
<dbReference type="EMBL" id="VDCS01000004">
    <property type="protein sequence ID" value="TNJ45768.1"/>
    <property type="molecule type" value="Genomic_DNA"/>
</dbReference>
<evidence type="ECO:0000256" key="7">
    <source>
        <dbReference type="SAM" id="Phobius"/>
    </source>
</evidence>
<keyword evidence="10" id="KW-1185">Reference proteome</keyword>
<feature type="transmembrane region" description="Helical" evidence="7">
    <location>
        <begin position="79"/>
        <end position="97"/>
    </location>
</feature>
<dbReference type="OrthoDB" id="9810469at2"/>
<feature type="transmembrane region" description="Helical" evidence="7">
    <location>
        <begin position="212"/>
        <end position="229"/>
    </location>
</feature>
<feature type="transmembrane region" description="Helical" evidence="7">
    <location>
        <begin position="183"/>
        <end position="200"/>
    </location>
</feature>
<dbReference type="PANTHER" id="PTHR40074:SF2">
    <property type="entry name" value="O-ACETYLTRANSFERASE WECH"/>
    <property type="match status" value="1"/>
</dbReference>
<proteinExistence type="inferred from homology"/>
<evidence type="ECO:0000259" key="8">
    <source>
        <dbReference type="Pfam" id="PF01757"/>
    </source>
</evidence>
<dbReference type="Pfam" id="PF01757">
    <property type="entry name" value="Acyl_transf_3"/>
    <property type="match status" value="1"/>
</dbReference>
<dbReference type="GO" id="GO:0016413">
    <property type="term" value="F:O-acetyltransferase activity"/>
    <property type="evidence" value="ECO:0007669"/>
    <property type="project" value="TreeGrafter"/>
</dbReference>
<evidence type="ECO:0000256" key="5">
    <source>
        <dbReference type="ARBA" id="ARBA00022989"/>
    </source>
</evidence>
<evidence type="ECO:0000313" key="9">
    <source>
        <dbReference type="EMBL" id="TNJ45768.1"/>
    </source>
</evidence>
<dbReference type="GO" id="GO:0009246">
    <property type="term" value="P:enterobacterial common antigen biosynthetic process"/>
    <property type="evidence" value="ECO:0007669"/>
    <property type="project" value="TreeGrafter"/>
</dbReference>
<reference evidence="9 10" key="1">
    <citation type="submission" date="2019-05" db="EMBL/GenBank/DDBJ databases">
        <title>Tamlana fucoidanivorans sp. nov., isolated from the surface of algae collected from Fujian province in China.</title>
        <authorList>
            <person name="Li J."/>
        </authorList>
    </citation>
    <scope>NUCLEOTIDE SEQUENCE [LARGE SCALE GENOMIC DNA]</scope>
    <source>
        <strain evidence="9 10">CW2-9</strain>
    </source>
</reference>
<keyword evidence="6 7" id="KW-0472">Membrane</keyword>
<feature type="transmembrane region" description="Helical" evidence="7">
    <location>
        <begin position="49"/>
        <end position="67"/>
    </location>
</feature>
<comment type="similarity">
    <text evidence="2">Belongs to the acyltransferase 3 family.</text>
</comment>
<feature type="transmembrane region" description="Helical" evidence="7">
    <location>
        <begin position="235"/>
        <end position="258"/>
    </location>
</feature>
<evidence type="ECO:0000313" key="10">
    <source>
        <dbReference type="Proteomes" id="UP000308713"/>
    </source>
</evidence>
<keyword evidence="3" id="KW-1003">Cell membrane</keyword>
<sequence>MNQNHLGLSILRVQATFSVIIIHVSAPILGEYGKIPLFYWHVGNFFDGVSRYSVPVFFMISGALLLNQNYPLKKFLKKRFVKVLPPFIFWSLVYSAVKRFVKGNEQFDFLLTTDKVIRDVFYGSEYHLWFVFVLMGIYLITPVISRWVKNVPSSEVLFFLLVWLFTLIIKIPGIGIYFPKIDLIYFSGYIGYFVLGYYLLNLNLKIKWHIVLLYVFGVFVTVYGMFYFTERNGKLFNYFYDFLSVNTLLVATTLFLLVKDCSIQNKKIKRLIINISNCCFGVYLMHVLVLELFNMLRYDWRIITPIISVPVVSISCFFVSIFIVYSIRKIKYGTLVTG</sequence>
<feature type="transmembrane region" description="Helical" evidence="7">
    <location>
        <begin position="9"/>
        <end position="29"/>
    </location>
</feature>
<feature type="transmembrane region" description="Helical" evidence="7">
    <location>
        <begin position="302"/>
        <end position="325"/>
    </location>
</feature>
<dbReference type="PANTHER" id="PTHR40074">
    <property type="entry name" value="O-ACETYLTRANSFERASE WECH"/>
    <property type="match status" value="1"/>
</dbReference>
<dbReference type="Proteomes" id="UP000308713">
    <property type="component" value="Unassembled WGS sequence"/>
</dbReference>
<dbReference type="AlphaFoldDB" id="A0A5C4SNS9"/>
<comment type="caution">
    <text evidence="9">The sequence shown here is derived from an EMBL/GenBank/DDBJ whole genome shotgun (WGS) entry which is preliminary data.</text>
</comment>
<dbReference type="InterPro" id="IPR002656">
    <property type="entry name" value="Acyl_transf_3_dom"/>
</dbReference>
<gene>
    <name evidence="9" type="ORF">FGF67_05140</name>
</gene>
<organism evidence="9 10">
    <name type="scientific">Allotamlana fucoidanivorans</name>
    <dbReference type="NCBI Taxonomy" id="2583814"/>
    <lineage>
        <taxon>Bacteria</taxon>
        <taxon>Pseudomonadati</taxon>
        <taxon>Bacteroidota</taxon>
        <taxon>Flavobacteriia</taxon>
        <taxon>Flavobacteriales</taxon>
        <taxon>Flavobacteriaceae</taxon>
        <taxon>Allotamlana</taxon>
    </lineage>
</organism>
<feature type="transmembrane region" description="Helical" evidence="7">
    <location>
        <begin position="156"/>
        <end position="177"/>
    </location>
</feature>
<protein>
    <recommendedName>
        <fullName evidence="8">Acyltransferase 3 domain-containing protein</fullName>
    </recommendedName>
</protein>
<feature type="transmembrane region" description="Helical" evidence="7">
    <location>
        <begin position="270"/>
        <end position="290"/>
    </location>
</feature>
<evidence type="ECO:0000256" key="6">
    <source>
        <dbReference type="ARBA" id="ARBA00023136"/>
    </source>
</evidence>
<comment type="subcellular location">
    <subcellularLocation>
        <location evidence="1">Cell membrane</location>
        <topology evidence="1">Multi-pass membrane protein</topology>
    </subcellularLocation>
</comment>
<evidence type="ECO:0000256" key="1">
    <source>
        <dbReference type="ARBA" id="ARBA00004651"/>
    </source>
</evidence>
<name>A0A5C4SNS9_9FLAO</name>
<keyword evidence="5 7" id="KW-1133">Transmembrane helix</keyword>
<feature type="transmembrane region" description="Helical" evidence="7">
    <location>
        <begin position="126"/>
        <end position="144"/>
    </location>
</feature>